<name>A0A392RR76_9FABA</name>
<feature type="non-terminal residue" evidence="1">
    <location>
        <position position="48"/>
    </location>
</feature>
<sequence>MAEDDISSRAANLFAPNLGVDATSDVTSSGPVKLEDLQRILSNIGPAA</sequence>
<reference evidence="1 2" key="1">
    <citation type="journal article" date="2018" name="Front. Plant Sci.">
        <title>Red Clover (Trifolium pratense) and Zigzag Clover (T. medium) - A Picture of Genomic Similarities and Differences.</title>
        <authorList>
            <person name="Dluhosova J."/>
            <person name="Istvanek J."/>
            <person name="Nedelnik J."/>
            <person name="Repkova J."/>
        </authorList>
    </citation>
    <scope>NUCLEOTIDE SEQUENCE [LARGE SCALE GENOMIC DNA]</scope>
    <source>
        <strain evidence="2">cv. 10/8</strain>
        <tissue evidence="1">Leaf</tissue>
    </source>
</reference>
<evidence type="ECO:0000313" key="2">
    <source>
        <dbReference type="Proteomes" id="UP000265520"/>
    </source>
</evidence>
<protein>
    <submittedName>
        <fullName evidence="1">26S proteasome regulatory subunit RPN13-like isoform x2</fullName>
    </submittedName>
</protein>
<proteinExistence type="predicted"/>
<accession>A0A392RR76</accession>
<evidence type="ECO:0000313" key="1">
    <source>
        <dbReference type="EMBL" id="MCI38056.1"/>
    </source>
</evidence>
<dbReference type="EMBL" id="LXQA010251483">
    <property type="protein sequence ID" value="MCI38056.1"/>
    <property type="molecule type" value="Genomic_DNA"/>
</dbReference>
<dbReference type="AlphaFoldDB" id="A0A392RR76"/>
<dbReference type="Proteomes" id="UP000265520">
    <property type="component" value="Unassembled WGS sequence"/>
</dbReference>
<organism evidence="1 2">
    <name type="scientific">Trifolium medium</name>
    <dbReference type="NCBI Taxonomy" id="97028"/>
    <lineage>
        <taxon>Eukaryota</taxon>
        <taxon>Viridiplantae</taxon>
        <taxon>Streptophyta</taxon>
        <taxon>Embryophyta</taxon>
        <taxon>Tracheophyta</taxon>
        <taxon>Spermatophyta</taxon>
        <taxon>Magnoliopsida</taxon>
        <taxon>eudicotyledons</taxon>
        <taxon>Gunneridae</taxon>
        <taxon>Pentapetalae</taxon>
        <taxon>rosids</taxon>
        <taxon>fabids</taxon>
        <taxon>Fabales</taxon>
        <taxon>Fabaceae</taxon>
        <taxon>Papilionoideae</taxon>
        <taxon>50 kb inversion clade</taxon>
        <taxon>NPAAA clade</taxon>
        <taxon>Hologalegina</taxon>
        <taxon>IRL clade</taxon>
        <taxon>Trifolieae</taxon>
        <taxon>Trifolium</taxon>
    </lineage>
</organism>
<dbReference type="GO" id="GO:0000502">
    <property type="term" value="C:proteasome complex"/>
    <property type="evidence" value="ECO:0007669"/>
    <property type="project" value="UniProtKB-KW"/>
</dbReference>
<keyword evidence="1" id="KW-0647">Proteasome</keyword>
<comment type="caution">
    <text evidence="1">The sequence shown here is derived from an EMBL/GenBank/DDBJ whole genome shotgun (WGS) entry which is preliminary data.</text>
</comment>
<keyword evidence="2" id="KW-1185">Reference proteome</keyword>